<dbReference type="OrthoDB" id="428577at2759"/>
<evidence type="ECO:0000259" key="12">
    <source>
        <dbReference type="Pfam" id="PF20645"/>
    </source>
</evidence>
<evidence type="ECO:0000256" key="8">
    <source>
        <dbReference type="ARBA" id="ARBA00023163"/>
    </source>
</evidence>
<feature type="region of interest" description="Disordered" evidence="10">
    <location>
        <begin position="159"/>
        <end position="198"/>
    </location>
</feature>
<feature type="compositionally biased region" description="Acidic residues" evidence="10">
    <location>
        <begin position="461"/>
        <end position="470"/>
    </location>
</feature>
<comment type="caution">
    <text evidence="13">The sequence shown here is derived from an EMBL/GenBank/DDBJ whole genome shotgun (WGS) entry which is preliminary data.</text>
</comment>
<evidence type="ECO:0000256" key="7">
    <source>
        <dbReference type="ARBA" id="ARBA00023125"/>
    </source>
</evidence>
<dbReference type="GO" id="GO:0001164">
    <property type="term" value="F:RNA polymerase I core promoter sequence-specific DNA binding"/>
    <property type="evidence" value="ECO:0007669"/>
    <property type="project" value="InterPro"/>
</dbReference>
<keyword evidence="9" id="KW-0539">Nucleus</keyword>
<dbReference type="GO" id="GO:0070860">
    <property type="term" value="C:RNA polymerase I core factor complex"/>
    <property type="evidence" value="ECO:0007669"/>
    <property type="project" value="InterPro"/>
</dbReference>
<comment type="similarity">
    <text evidence="2">Belongs to the RRN7/TAF1B family.</text>
</comment>
<keyword evidence="7" id="KW-0238">DNA-binding</keyword>
<evidence type="ECO:0000256" key="10">
    <source>
        <dbReference type="SAM" id="MobiDB-lite"/>
    </source>
</evidence>
<feature type="region of interest" description="Disordered" evidence="10">
    <location>
        <begin position="446"/>
        <end position="472"/>
    </location>
</feature>
<keyword evidence="3" id="KW-0479">Metal-binding</keyword>
<feature type="region of interest" description="Disordered" evidence="10">
    <location>
        <begin position="1"/>
        <end position="39"/>
    </location>
</feature>
<comment type="subcellular location">
    <subcellularLocation>
        <location evidence="1">Nucleus</location>
        <location evidence="1">Nucleolus</location>
    </subcellularLocation>
</comment>
<evidence type="ECO:0000256" key="2">
    <source>
        <dbReference type="ARBA" id="ARBA00006899"/>
    </source>
</evidence>
<name>A0A8H3EYL6_9LECA</name>
<feature type="domain" description="Rrn7/TAF1B C-terminal cyclin" evidence="12">
    <location>
        <begin position="269"/>
        <end position="443"/>
    </location>
</feature>
<evidence type="ECO:0000256" key="4">
    <source>
        <dbReference type="ARBA" id="ARBA00022771"/>
    </source>
</evidence>
<evidence type="ECO:0000313" key="14">
    <source>
        <dbReference type="Proteomes" id="UP000664169"/>
    </source>
</evidence>
<dbReference type="InterPro" id="IPR033599">
    <property type="entry name" value="TAF1B/Rrn7"/>
</dbReference>
<evidence type="ECO:0000256" key="6">
    <source>
        <dbReference type="ARBA" id="ARBA00023015"/>
    </source>
</evidence>
<dbReference type="PANTHER" id="PTHR31576">
    <property type="entry name" value="TATA BOX-BINDING PROTEIN-ASSOCIATED FACTOR RNA POLYMERASE I SUBUNIT B"/>
    <property type="match status" value="1"/>
</dbReference>
<keyword evidence="6" id="KW-0805">Transcription regulation</keyword>
<evidence type="ECO:0000313" key="13">
    <source>
        <dbReference type="EMBL" id="CAF9912643.1"/>
    </source>
</evidence>
<feature type="compositionally biased region" description="Polar residues" evidence="10">
    <location>
        <begin position="15"/>
        <end position="35"/>
    </location>
</feature>
<accession>A0A8H3EYL6</accession>
<keyword evidence="5" id="KW-0862">Zinc</keyword>
<keyword evidence="14" id="KW-1185">Reference proteome</keyword>
<feature type="compositionally biased region" description="Polar residues" evidence="10">
    <location>
        <begin position="187"/>
        <end position="196"/>
    </location>
</feature>
<dbReference type="InterPro" id="IPR048540">
    <property type="entry name" value="Rrn7_cyclin_N"/>
</dbReference>
<feature type="region of interest" description="Disordered" evidence="10">
    <location>
        <begin position="485"/>
        <end position="510"/>
    </location>
</feature>
<dbReference type="GO" id="GO:0008270">
    <property type="term" value="F:zinc ion binding"/>
    <property type="evidence" value="ECO:0007669"/>
    <property type="project" value="UniProtKB-KW"/>
</dbReference>
<reference evidence="13" key="1">
    <citation type="submission" date="2021-03" db="EMBL/GenBank/DDBJ databases">
        <authorList>
            <person name="Tagirdzhanova G."/>
        </authorList>
    </citation>
    <scope>NUCLEOTIDE SEQUENCE</scope>
</reference>
<evidence type="ECO:0000259" key="11">
    <source>
        <dbReference type="Pfam" id="PF20644"/>
    </source>
</evidence>
<dbReference type="AlphaFoldDB" id="A0A8H3EYL6"/>
<dbReference type="InterPro" id="IPR048538">
    <property type="entry name" value="Rrn7_cyclin_C"/>
</dbReference>
<dbReference type="GO" id="GO:0042790">
    <property type="term" value="P:nucleolar large rRNA transcription by RNA polymerase I"/>
    <property type="evidence" value="ECO:0007669"/>
    <property type="project" value="TreeGrafter"/>
</dbReference>
<sequence>MSDSPPESYPPGPSHTYSQGLPAAPSQQHPSTSEGKSAAQRCENCRSRRLYVQDGRLWCRRCGTLQEDFVQTQQDDDFGPLRSSQVTRQKREAVEKVSKTLTGIKALYLYLSVYQLILQYVCRALIDDKGLPAAMEPLVKDFWELRMVLIRERYLASKPGDGDDENSDATMYSSQTETQTENEETTDASGTEGRSSQIRKERDYPSIVDMLGLCYFSCMILRVPLSVGSLFKWAVQEEIPFLQPLRLVPPDMHHRLGPQWLRLLQTRAPLRPSKLYQSIHDLYTLYNRHFSIILPPLNYTPLLYQYVTTLSLPMDLFPSVLHLSTILPDTFTFLKPRRRMIFLSLPEINLIAFLAISIKLFHPFVDSLRISSAALDNQEPKLGAIPLNWEAWIQAQRTLSEALLTTSDTPLQPEKQIHVTSNDVFSLNEKEMDSYMDWYERTWTTTTPRQFSGNSSTVNENGEEEEEEEASSGGILAEILNMFPPSRPQQQATPQVNPSENTSNNIENKETQRRHLHEEAITFIQSKTSIPDETFSTGKNYLHYRHLSDLGDDDSPARIFHERLAEYAGLDLGDLLKAVYTMERRLMKWWVKERKRR</sequence>
<evidence type="ECO:0000256" key="3">
    <source>
        <dbReference type="ARBA" id="ARBA00022723"/>
    </source>
</evidence>
<proteinExistence type="inferred from homology"/>
<keyword evidence="8" id="KW-0804">Transcription</keyword>
<gene>
    <name evidence="13" type="ORF">GOMPHAMPRED_007717</name>
</gene>
<dbReference type="Pfam" id="PF20644">
    <property type="entry name" value="Rrn7_cyclin_N"/>
    <property type="match status" value="1"/>
</dbReference>
<dbReference type="Pfam" id="PF20645">
    <property type="entry name" value="Rrn7_cyclin_C"/>
    <property type="match status" value="1"/>
</dbReference>
<feature type="domain" description="Rrn7/TAF1B N-terminal cyclin" evidence="11">
    <location>
        <begin position="114"/>
        <end position="249"/>
    </location>
</feature>
<keyword evidence="4" id="KW-0863">Zinc-finger</keyword>
<evidence type="ECO:0000256" key="5">
    <source>
        <dbReference type="ARBA" id="ARBA00022833"/>
    </source>
</evidence>
<evidence type="ECO:0000256" key="9">
    <source>
        <dbReference type="ARBA" id="ARBA00023242"/>
    </source>
</evidence>
<dbReference type="PANTHER" id="PTHR31576:SF2">
    <property type="entry name" value="TATA BOX-BINDING PROTEIN-ASSOCIATED FACTOR RNA POLYMERASE I SUBUNIT B"/>
    <property type="match status" value="1"/>
</dbReference>
<protein>
    <submittedName>
        <fullName evidence="13">Uncharacterized protein</fullName>
    </submittedName>
</protein>
<dbReference type="EMBL" id="CAJPDQ010000007">
    <property type="protein sequence ID" value="CAF9912643.1"/>
    <property type="molecule type" value="Genomic_DNA"/>
</dbReference>
<feature type="compositionally biased region" description="Polar residues" evidence="10">
    <location>
        <begin position="488"/>
        <end position="506"/>
    </location>
</feature>
<organism evidence="13 14">
    <name type="scientific">Gomphillus americanus</name>
    <dbReference type="NCBI Taxonomy" id="1940652"/>
    <lineage>
        <taxon>Eukaryota</taxon>
        <taxon>Fungi</taxon>
        <taxon>Dikarya</taxon>
        <taxon>Ascomycota</taxon>
        <taxon>Pezizomycotina</taxon>
        <taxon>Lecanoromycetes</taxon>
        <taxon>OSLEUM clade</taxon>
        <taxon>Ostropomycetidae</taxon>
        <taxon>Ostropales</taxon>
        <taxon>Graphidaceae</taxon>
        <taxon>Gomphilloideae</taxon>
        <taxon>Gomphillus</taxon>
    </lineage>
</organism>
<evidence type="ECO:0000256" key="1">
    <source>
        <dbReference type="ARBA" id="ARBA00004604"/>
    </source>
</evidence>
<dbReference type="Proteomes" id="UP000664169">
    <property type="component" value="Unassembled WGS sequence"/>
</dbReference>